<protein>
    <submittedName>
        <fullName evidence="1">Nif11-like leader peptide domain-containing protein</fullName>
    </submittedName>
</protein>
<dbReference type="EMBL" id="FOXO01000030">
    <property type="protein sequence ID" value="SFQ29328.1"/>
    <property type="molecule type" value="Genomic_DNA"/>
</dbReference>
<evidence type="ECO:0000313" key="1">
    <source>
        <dbReference type="EMBL" id="SFQ29328.1"/>
    </source>
</evidence>
<name>A0A1I5XBI1_9FIRM</name>
<dbReference type="RefSeq" id="WP_074890902.1">
    <property type="nucleotide sequence ID" value="NZ_FOXO01000030.1"/>
</dbReference>
<dbReference type="AlphaFoldDB" id="A0A1I5XBI1"/>
<gene>
    <name evidence="1" type="ORF">SAMN04487928_13019</name>
</gene>
<dbReference type="NCBIfam" id="TIGR03798">
    <property type="entry name" value="leader_Nif11"/>
    <property type="match status" value="1"/>
</dbReference>
<keyword evidence="2" id="KW-1185">Reference proteome</keyword>
<evidence type="ECO:0000313" key="2">
    <source>
        <dbReference type="Proteomes" id="UP000182624"/>
    </source>
</evidence>
<dbReference type="Proteomes" id="UP000182624">
    <property type="component" value="Unassembled WGS sequence"/>
</dbReference>
<accession>A0A1I5XBI1</accession>
<reference evidence="2" key="1">
    <citation type="submission" date="2016-10" db="EMBL/GenBank/DDBJ databases">
        <authorList>
            <person name="Varghese N."/>
            <person name="Submissions S."/>
        </authorList>
    </citation>
    <scope>NUCLEOTIDE SEQUENCE [LARGE SCALE GENOMIC DNA]</scope>
    <source>
        <strain evidence="2">P18</strain>
    </source>
</reference>
<proteinExistence type="predicted"/>
<dbReference type="InterPro" id="IPR022516">
    <property type="entry name" value="CHP03798_Ocin"/>
</dbReference>
<organism evidence="1 2">
    <name type="scientific">Butyrivibrio proteoclasticus</name>
    <dbReference type="NCBI Taxonomy" id="43305"/>
    <lineage>
        <taxon>Bacteria</taxon>
        <taxon>Bacillati</taxon>
        <taxon>Bacillota</taxon>
        <taxon>Clostridia</taxon>
        <taxon>Lachnospirales</taxon>
        <taxon>Lachnospiraceae</taxon>
        <taxon>Butyrivibrio</taxon>
    </lineage>
</organism>
<sequence>MKTLQELHKEISANKDLQKAYAAAIENDAVLDFVKANGCDVTEDDIKEYISGIKKDDDTPLSVEDIENVSGGGLICKTVSVYKKMSKMAKKKGLIPDWYPC</sequence>